<feature type="transmembrane region" description="Helical" evidence="15">
    <location>
        <begin position="572"/>
        <end position="590"/>
    </location>
</feature>
<feature type="transmembrane region" description="Helical" evidence="15">
    <location>
        <begin position="512"/>
        <end position="535"/>
    </location>
</feature>
<keyword evidence="10 15" id="KW-1133">Transmembrane helix</keyword>
<comment type="function">
    <text evidence="13">Dol-P-Glc:Glc(2)Man(9)GlcNAc(2)-PP-Dol alpha-1,2-glucosyltransferase that operates in the biosynthetic pathway of dolichol-linked oligosaccharides, the glycan precursors employed in protein asparagine (N)-glycosylation. The assembly of dolichol-linked oligosaccharides begins on the cytosolic side of the endoplasmic reticulum membrane and finishes in its lumen. The sequential addition of sugars to dolichol pyrophosphate produces dolichol-linked oligosaccharides containing fourteen sugars, including two GlcNAcs, nine mannoses and three glucoses. Once assembled, the oligosaccharide is transferred from the lipid to nascent proteins by oligosaccharyltransferases. In the lumen of the endoplasmic reticulum, adds the third and last glucose residue from dolichyl phosphate glucose (Dol-P-Glc) onto the lipid-linked oligosaccharide intermediate Glc(2)Man(9)GlcNAc(2)-PP-Dol to produce Glc(3)Man(9)GlcNAc(2)-PP-Dol.</text>
</comment>
<dbReference type="InParanoid" id="W3XAP3"/>
<evidence type="ECO:0000256" key="12">
    <source>
        <dbReference type="ARBA" id="ARBA00032069"/>
    </source>
</evidence>
<comment type="subcellular location">
    <subcellularLocation>
        <location evidence="1">Endoplasmic reticulum membrane</location>
        <topology evidence="1">Multi-pass membrane protein</topology>
    </subcellularLocation>
</comment>
<dbReference type="Pfam" id="PF04922">
    <property type="entry name" value="DIE2_ALG10"/>
    <property type="match status" value="1"/>
</dbReference>
<keyword evidence="7" id="KW-0808">Transferase</keyword>
<dbReference type="Proteomes" id="UP000030651">
    <property type="component" value="Unassembled WGS sequence"/>
</dbReference>
<name>W3XAP3_PESFW</name>
<dbReference type="UniPathway" id="UPA00378"/>
<dbReference type="OMA" id="VWDSKIT"/>
<evidence type="ECO:0000256" key="10">
    <source>
        <dbReference type="ARBA" id="ARBA00022989"/>
    </source>
</evidence>
<keyword evidence="9" id="KW-0256">Endoplasmic reticulum</keyword>
<dbReference type="KEGG" id="pfy:PFICI_04985"/>
<evidence type="ECO:0000256" key="7">
    <source>
        <dbReference type="ARBA" id="ARBA00022679"/>
    </source>
</evidence>
<dbReference type="FunCoup" id="W3XAP3">
    <property type="interactions" value="675"/>
</dbReference>
<keyword evidence="8 15" id="KW-0812">Transmembrane</keyword>
<dbReference type="STRING" id="1229662.W3XAP3"/>
<organism evidence="16 17">
    <name type="scientific">Pestalotiopsis fici (strain W106-1 / CGMCC3.15140)</name>
    <dbReference type="NCBI Taxonomy" id="1229662"/>
    <lineage>
        <taxon>Eukaryota</taxon>
        <taxon>Fungi</taxon>
        <taxon>Dikarya</taxon>
        <taxon>Ascomycota</taxon>
        <taxon>Pezizomycotina</taxon>
        <taxon>Sordariomycetes</taxon>
        <taxon>Xylariomycetidae</taxon>
        <taxon>Amphisphaeriales</taxon>
        <taxon>Sporocadaceae</taxon>
        <taxon>Pestalotiopsis</taxon>
    </lineage>
</organism>
<protein>
    <recommendedName>
        <fullName evidence="5">Dol-P-Glc:Glc(2)Man(9)GlcNAc(2)-PP-Dol alpha-1,2-glucosyltransferase</fullName>
        <ecNumber evidence="4">2.4.1.256</ecNumber>
    </recommendedName>
    <alternativeName>
        <fullName evidence="12">Asparagine-linked glycosylation protein 10</fullName>
    </alternativeName>
</protein>
<keyword evidence="17" id="KW-1185">Reference proteome</keyword>
<comment type="catalytic activity">
    <reaction evidence="14">
        <text>an alpha-D-Glc-(1-&gt;3)-alpha-D-Glc-(1-&gt;3)-alpha-D-Man-(1-&gt;2)-alpha-D-Man-(1-&gt;2)-alpha-D-Man-(1-&gt;3)-[alpha-D-Man-(1-&gt;2)-alpha-D-Man-(1-&gt;3)-[alpha-D-Man-(1-&gt;2)-alpha-D-Man-(1-&gt;6)]-alpha-D-Man-(1-&gt;6)]-beta-D-Man-(1-&gt;4)-beta-D-GlcNAc-(1-&gt;4)-alpha-D-GlcNAc-diphospho-di-trans,poly-cis-dolichol + a di-trans,poly-cis-dolichyl beta-D-glucosyl phosphate = a alpha-D-Glc-(1-&gt;2)-alpha-D-Glc-(1-&gt;3)-alpha-D-Glc-(1-&gt;3)-alpha-D-Man-(1-&gt;2)-alpha-D-Man-(1-&gt;2)-alpha-D-Man-(1-&gt;3)-[alpha-D-Man-(1-&gt;2)-alpha-D-Man-(1-&gt;3)-[alpha-D-Man-(1-&gt;2)-alpha-D-Man-(1-&gt;6)]-alpha-D-Man-(1-&gt;6)]-beta-D-Man-(1-&gt;4)-beta-D-GlcNAc-(1-&gt;4)-alpha-D-GlcNAc-diphospho-di-trans,poly-cis-dolichol + a di-trans,poly-cis-dolichyl phosphate + H(+)</text>
        <dbReference type="Rhea" id="RHEA:29543"/>
        <dbReference type="Rhea" id="RHEA-COMP:19498"/>
        <dbReference type="Rhea" id="RHEA-COMP:19502"/>
        <dbReference type="Rhea" id="RHEA-COMP:19512"/>
        <dbReference type="Rhea" id="RHEA-COMP:19522"/>
        <dbReference type="ChEBI" id="CHEBI:15378"/>
        <dbReference type="ChEBI" id="CHEBI:57525"/>
        <dbReference type="ChEBI" id="CHEBI:57683"/>
        <dbReference type="ChEBI" id="CHEBI:132522"/>
        <dbReference type="ChEBI" id="CHEBI:132523"/>
        <dbReference type="EC" id="2.4.1.256"/>
    </reaction>
    <physiologicalReaction direction="left-to-right" evidence="14">
        <dbReference type="Rhea" id="RHEA:29544"/>
    </physiologicalReaction>
</comment>
<dbReference type="EMBL" id="KI912111">
    <property type="protein sequence ID" value="ETS83109.1"/>
    <property type="molecule type" value="Genomic_DNA"/>
</dbReference>
<dbReference type="InterPro" id="IPR016900">
    <property type="entry name" value="Alg10"/>
</dbReference>
<accession>W3XAP3</accession>
<dbReference type="EC" id="2.4.1.256" evidence="4"/>
<feature type="transmembrane region" description="Helical" evidence="15">
    <location>
        <begin position="326"/>
        <end position="345"/>
    </location>
</feature>
<evidence type="ECO:0000256" key="14">
    <source>
        <dbReference type="ARBA" id="ARBA00048064"/>
    </source>
</evidence>
<dbReference type="OrthoDB" id="4769at2759"/>
<evidence type="ECO:0000256" key="13">
    <source>
        <dbReference type="ARBA" id="ARBA00044727"/>
    </source>
</evidence>
<dbReference type="GeneID" id="19269998"/>
<comment type="similarity">
    <text evidence="3">Belongs to the ALG10 glucosyltransferase family.</text>
</comment>
<proteinExistence type="inferred from homology"/>
<feature type="transmembrane region" description="Helical" evidence="15">
    <location>
        <begin position="418"/>
        <end position="441"/>
    </location>
</feature>
<reference evidence="17" key="1">
    <citation type="journal article" date="2015" name="BMC Genomics">
        <title>Genomic and transcriptomic analysis of the endophytic fungus Pestalotiopsis fici reveals its lifestyle and high potential for synthesis of natural products.</title>
        <authorList>
            <person name="Wang X."/>
            <person name="Zhang X."/>
            <person name="Liu L."/>
            <person name="Xiang M."/>
            <person name="Wang W."/>
            <person name="Sun X."/>
            <person name="Che Y."/>
            <person name="Guo L."/>
            <person name="Liu G."/>
            <person name="Guo L."/>
            <person name="Wang C."/>
            <person name="Yin W.B."/>
            <person name="Stadler M."/>
            <person name="Zhang X."/>
            <person name="Liu X."/>
        </authorList>
    </citation>
    <scope>NUCLEOTIDE SEQUENCE [LARGE SCALE GENOMIC DNA]</scope>
    <source>
        <strain evidence="17">W106-1 / CGMCC3.15140</strain>
    </source>
</reference>
<sequence>MSTLSKNIDLLLTPTVLRTTIAATIIGLALCTDVAKGRPGYSRWQLCKQFARNYTAPLAVPTVLGLFWLNNVNLFVPKPYMDEIFHIPQAQVYCEGRHTQWDDKITTPPGLYVTHKYYLSIIWARVLGHPDCSAETLRRFNVFATALTAAVATACRSTIEGSYQKNKDSSVYSIHTGINIALFPVLFFFSGLYYTDVISTCVVLVAYLNHLSRTKQGSAGISLTSDLYTILLGVLALCMRQTNVFWVVVYMGGLEAVQAIRDLPVSHENTVLDTWAKQAKFFVYRSSIGDIHDTSLEDAWPEDLVLCLLSIGIAAVFNVGRVLRRVFPHIAIVALFAGFVMWNGGVVLGDKTNHVATLHLAQMLYIWPLFAFFSAPIFLPQVLHLLVTVQKYITSRNTVKPSKTSGQSKSSSQPEINYLGICLSALALVGATMVAALIVHLNTIIHPFTLADNRHYMFYVFRYSVMRGPVVRLLLAPVYVFCAVLVWTSLYRLKPQSPSTAPIIRANSAATGVPTSQVLILLLTTTLSLMTAPLVEPRYFILPWIFWRLSVPQRTNQRRGGWDWSLALESSWFLAVNAVLMYIFLARPYIWKTDDGQILDGGNVQRFMW</sequence>
<feature type="transmembrane region" description="Helical" evidence="15">
    <location>
        <begin position="365"/>
        <end position="387"/>
    </location>
</feature>
<feature type="transmembrane region" description="Helical" evidence="15">
    <location>
        <begin position="15"/>
        <end position="35"/>
    </location>
</feature>
<dbReference type="GO" id="GO:0006488">
    <property type="term" value="P:dolichol-linked oligosaccharide biosynthetic process"/>
    <property type="evidence" value="ECO:0007669"/>
    <property type="project" value="InterPro"/>
</dbReference>
<feature type="transmembrane region" description="Helical" evidence="15">
    <location>
        <begin position="56"/>
        <end position="76"/>
    </location>
</feature>
<evidence type="ECO:0000256" key="6">
    <source>
        <dbReference type="ARBA" id="ARBA00022676"/>
    </source>
</evidence>
<gene>
    <name evidence="16" type="ORF">PFICI_04985</name>
</gene>
<evidence type="ECO:0000256" key="3">
    <source>
        <dbReference type="ARBA" id="ARBA00010600"/>
    </source>
</evidence>
<feature type="transmembrane region" description="Helical" evidence="15">
    <location>
        <begin position="180"/>
        <end position="207"/>
    </location>
</feature>
<keyword evidence="11 15" id="KW-0472">Membrane</keyword>
<feature type="transmembrane region" description="Helical" evidence="15">
    <location>
        <begin position="470"/>
        <end position="491"/>
    </location>
</feature>
<evidence type="ECO:0000256" key="9">
    <source>
        <dbReference type="ARBA" id="ARBA00022824"/>
    </source>
</evidence>
<keyword evidence="6" id="KW-0328">Glycosyltransferase</keyword>
<evidence type="ECO:0000256" key="1">
    <source>
        <dbReference type="ARBA" id="ARBA00004477"/>
    </source>
</evidence>
<dbReference type="GO" id="GO:0005789">
    <property type="term" value="C:endoplasmic reticulum membrane"/>
    <property type="evidence" value="ECO:0007669"/>
    <property type="project" value="UniProtKB-SubCell"/>
</dbReference>
<evidence type="ECO:0000256" key="5">
    <source>
        <dbReference type="ARBA" id="ARBA00018512"/>
    </source>
</evidence>
<dbReference type="GO" id="GO:0106073">
    <property type="term" value="F:dolichyl pyrophosphate Glc2Man9GlcNAc2 alpha-1,2-glucosyltransferase activity"/>
    <property type="evidence" value="ECO:0007669"/>
    <property type="project" value="UniProtKB-EC"/>
</dbReference>
<evidence type="ECO:0000256" key="15">
    <source>
        <dbReference type="SAM" id="Phobius"/>
    </source>
</evidence>
<evidence type="ECO:0000313" key="16">
    <source>
        <dbReference type="EMBL" id="ETS83109.1"/>
    </source>
</evidence>
<evidence type="ECO:0000256" key="2">
    <source>
        <dbReference type="ARBA" id="ARBA00004922"/>
    </source>
</evidence>
<dbReference type="AlphaFoldDB" id="W3XAP3"/>
<feature type="transmembrane region" description="Helical" evidence="15">
    <location>
        <begin position="299"/>
        <end position="319"/>
    </location>
</feature>
<dbReference type="RefSeq" id="XP_007831757.1">
    <property type="nucleotide sequence ID" value="XM_007833566.1"/>
</dbReference>
<evidence type="ECO:0000256" key="4">
    <source>
        <dbReference type="ARBA" id="ARBA00011967"/>
    </source>
</evidence>
<dbReference type="PANTHER" id="PTHR12989">
    <property type="entry name" value="ALPHA-1,2-GLUCOSYLTRANSFERASE ALG10"/>
    <property type="match status" value="1"/>
</dbReference>
<dbReference type="eggNOG" id="KOG2642">
    <property type="taxonomic scope" value="Eukaryota"/>
</dbReference>
<evidence type="ECO:0000313" key="17">
    <source>
        <dbReference type="Proteomes" id="UP000030651"/>
    </source>
</evidence>
<comment type="pathway">
    <text evidence="2">Protein modification; protein glycosylation.</text>
</comment>
<dbReference type="HOGENOM" id="CLU_017053_0_0_1"/>
<dbReference type="PANTHER" id="PTHR12989:SF10">
    <property type="entry name" value="DOL-P-GLC:GLC(2)MAN(9)GLCNAC(2)-PP-DOL ALPHA-1,2-GLUCOSYLTRANSFERASE-RELATED"/>
    <property type="match status" value="1"/>
</dbReference>
<evidence type="ECO:0000256" key="11">
    <source>
        <dbReference type="ARBA" id="ARBA00023136"/>
    </source>
</evidence>
<evidence type="ECO:0000256" key="8">
    <source>
        <dbReference type="ARBA" id="ARBA00022692"/>
    </source>
</evidence>